<dbReference type="SUPFAM" id="SSF51316">
    <property type="entry name" value="Mss4-like"/>
    <property type="match status" value="1"/>
</dbReference>
<name>A0A1M5P5V3_9GAMM</name>
<evidence type="ECO:0000256" key="1">
    <source>
        <dbReference type="ARBA" id="ARBA00005495"/>
    </source>
</evidence>
<dbReference type="EMBL" id="FQXG01000001">
    <property type="protein sequence ID" value="SHG97166.1"/>
    <property type="molecule type" value="Genomic_DNA"/>
</dbReference>
<evidence type="ECO:0000259" key="5">
    <source>
        <dbReference type="PROSITE" id="PS51891"/>
    </source>
</evidence>
<dbReference type="RefSeq" id="WP_073325566.1">
    <property type="nucleotide sequence ID" value="NZ_FQXG01000001.1"/>
</dbReference>
<protein>
    <submittedName>
        <fullName evidence="6">Uncharacterized conserved protein</fullName>
    </submittedName>
</protein>
<evidence type="ECO:0000256" key="3">
    <source>
        <dbReference type="ARBA" id="ARBA00022833"/>
    </source>
</evidence>
<dbReference type="AlphaFoldDB" id="A0A1M5P5V3"/>
<keyword evidence="3" id="KW-0862">Zinc</keyword>
<sequence length="138" mass="15361">MEREARCLCGALGLRTRGEPKLVLACNCRNCQRRTGSVFGVGAYFDLADVIERTGKPRQFAITGDSGQKVVSHFCPDCGSTLFVETAMFKGMIGVPIGGFTEPDFPEPTMSVWNRSKYQWVQFPEHWHKIQAQTPDAS</sequence>
<keyword evidence="2" id="KW-0479">Metal-binding</keyword>
<feature type="domain" description="CENP-V/GFA" evidence="5">
    <location>
        <begin position="3"/>
        <end position="119"/>
    </location>
</feature>
<dbReference type="PROSITE" id="PS51891">
    <property type="entry name" value="CENP_V_GFA"/>
    <property type="match status" value="1"/>
</dbReference>
<dbReference type="InterPro" id="IPR011057">
    <property type="entry name" value="Mss4-like_sf"/>
</dbReference>
<keyword evidence="4" id="KW-0456">Lyase</keyword>
<proteinExistence type="inferred from homology"/>
<dbReference type="Proteomes" id="UP000184268">
    <property type="component" value="Unassembled WGS sequence"/>
</dbReference>
<evidence type="ECO:0000256" key="2">
    <source>
        <dbReference type="ARBA" id="ARBA00022723"/>
    </source>
</evidence>
<evidence type="ECO:0000313" key="7">
    <source>
        <dbReference type="Proteomes" id="UP000184268"/>
    </source>
</evidence>
<dbReference type="PANTHER" id="PTHR33337">
    <property type="entry name" value="GFA DOMAIN-CONTAINING PROTEIN"/>
    <property type="match status" value="1"/>
</dbReference>
<dbReference type="OrthoDB" id="4188830at2"/>
<dbReference type="PANTHER" id="PTHR33337:SF40">
    <property type="entry name" value="CENP-V_GFA DOMAIN-CONTAINING PROTEIN-RELATED"/>
    <property type="match status" value="1"/>
</dbReference>
<reference evidence="6 7" key="1">
    <citation type="submission" date="2016-11" db="EMBL/GenBank/DDBJ databases">
        <authorList>
            <person name="Jaros S."/>
            <person name="Januszkiewicz K."/>
            <person name="Wedrychowicz H."/>
        </authorList>
    </citation>
    <scope>NUCLEOTIDE SEQUENCE [LARGE SCALE GENOMIC DNA]</scope>
    <source>
        <strain evidence="6 7">DSM 16917</strain>
    </source>
</reference>
<organism evidence="6 7">
    <name type="scientific">Ferrimonas marina</name>
    <dbReference type="NCBI Taxonomy" id="299255"/>
    <lineage>
        <taxon>Bacteria</taxon>
        <taxon>Pseudomonadati</taxon>
        <taxon>Pseudomonadota</taxon>
        <taxon>Gammaproteobacteria</taxon>
        <taxon>Alteromonadales</taxon>
        <taxon>Ferrimonadaceae</taxon>
        <taxon>Ferrimonas</taxon>
    </lineage>
</organism>
<evidence type="ECO:0000313" key="6">
    <source>
        <dbReference type="EMBL" id="SHG97166.1"/>
    </source>
</evidence>
<dbReference type="GO" id="GO:0046872">
    <property type="term" value="F:metal ion binding"/>
    <property type="evidence" value="ECO:0007669"/>
    <property type="project" value="UniProtKB-KW"/>
</dbReference>
<keyword evidence="7" id="KW-1185">Reference proteome</keyword>
<dbReference type="Pfam" id="PF04828">
    <property type="entry name" value="GFA"/>
    <property type="match status" value="1"/>
</dbReference>
<comment type="similarity">
    <text evidence="1">Belongs to the Gfa family.</text>
</comment>
<dbReference type="GO" id="GO:0016846">
    <property type="term" value="F:carbon-sulfur lyase activity"/>
    <property type="evidence" value="ECO:0007669"/>
    <property type="project" value="InterPro"/>
</dbReference>
<accession>A0A1M5P5V3</accession>
<gene>
    <name evidence="6" type="ORF">SAMN02745129_1300</name>
</gene>
<dbReference type="STRING" id="299255.SAMN02745129_1300"/>
<dbReference type="Gene3D" id="3.90.1590.10">
    <property type="entry name" value="glutathione-dependent formaldehyde- activating enzyme (gfa)"/>
    <property type="match status" value="1"/>
</dbReference>
<dbReference type="InterPro" id="IPR006913">
    <property type="entry name" value="CENP-V/GFA"/>
</dbReference>
<evidence type="ECO:0000256" key="4">
    <source>
        <dbReference type="ARBA" id="ARBA00023239"/>
    </source>
</evidence>